<dbReference type="RefSeq" id="WP_169531951.1">
    <property type="nucleotide sequence ID" value="NZ_JABBGH010000002.1"/>
</dbReference>
<feature type="region of interest" description="Disordered" evidence="1">
    <location>
        <begin position="24"/>
        <end position="59"/>
    </location>
</feature>
<feature type="chain" id="PRO_5030888603" evidence="2">
    <location>
        <begin position="21"/>
        <end position="59"/>
    </location>
</feature>
<evidence type="ECO:0000256" key="1">
    <source>
        <dbReference type="SAM" id="MobiDB-lite"/>
    </source>
</evidence>
<evidence type="ECO:0000313" key="4">
    <source>
        <dbReference type="Proteomes" id="UP000559626"/>
    </source>
</evidence>
<dbReference type="Proteomes" id="UP000559626">
    <property type="component" value="Unassembled WGS sequence"/>
</dbReference>
<dbReference type="PROSITE" id="PS51257">
    <property type="entry name" value="PROKAR_LIPOPROTEIN"/>
    <property type="match status" value="1"/>
</dbReference>
<evidence type="ECO:0000313" key="3">
    <source>
        <dbReference type="EMBL" id="NML66301.1"/>
    </source>
</evidence>
<evidence type="ECO:0000256" key="2">
    <source>
        <dbReference type="SAM" id="SignalP"/>
    </source>
</evidence>
<protein>
    <submittedName>
        <fullName evidence="3">Uncharacterized protein</fullName>
    </submittedName>
</protein>
<dbReference type="AlphaFoldDB" id="A0A7Y0FN79"/>
<feature type="compositionally biased region" description="Basic and acidic residues" evidence="1">
    <location>
        <begin position="25"/>
        <end position="34"/>
    </location>
</feature>
<feature type="signal peptide" evidence="2">
    <location>
        <begin position="1"/>
        <end position="20"/>
    </location>
</feature>
<comment type="caution">
    <text evidence="3">The sequence shown here is derived from an EMBL/GenBank/DDBJ whole genome shotgun (WGS) entry which is preliminary data.</text>
</comment>
<reference evidence="3 4" key="1">
    <citation type="submission" date="2020-04" db="EMBL/GenBank/DDBJ databases">
        <title>Hymenobacter polaris sp. nov., isolated from Arctic soil.</title>
        <authorList>
            <person name="Dahal R.H."/>
        </authorList>
    </citation>
    <scope>NUCLEOTIDE SEQUENCE [LARGE SCALE GENOMIC DNA]</scope>
    <source>
        <strain evidence="3 4">RP-2-7</strain>
    </source>
</reference>
<organism evidence="3 4">
    <name type="scientific">Hymenobacter polaris</name>
    <dbReference type="NCBI Taxonomy" id="2682546"/>
    <lineage>
        <taxon>Bacteria</taxon>
        <taxon>Pseudomonadati</taxon>
        <taxon>Bacteroidota</taxon>
        <taxon>Cytophagia</taxon>
        <taxon>Cytophagales</taxon>
        <taxon>Hymenobacteraceae</taxon>
        <taxon>Hymenobacter</taxon>
    </lineage>
</organism>
<accession>A0A7Y0FN79</accession>
<keyword evidence="2" id="KW-0732">Signal</keyword>
<dbReference type="EMBL" id="JABBGH010000002">
    <property type="protein sequence ID" value="NML66301.1"/>
    <property type="molecule type" value="Genomic_DNA"/>
</dbReference>
<keyword evidence="4" id="KW-1185">Reference proteome</keyword>
<gene>
    <name evidence="3" type="ORF">HHL22_13900</name>
</gene>
<name>A0A7Y0FN79_9BACT</name>
<sequence>MRSTTRPLLLAALAALPLLAASCSDKPKATDPEKTATVVPASSMAASDSTAVPADSVKK</sequence>
<proteinExistence type="predicted"/>